<accession>A0ABD3P1D6</accession>
<evidence type="ECO:0000313" key="3">
    <source>
        <dbReference type="Proteomes" id="UP001530315"/>
    </source>
</evidence>
<feature type="region of interest" description="Disordered" evidence="1">
    <location>
        <begin position="14"/>
        <end position="34"/>
    </location>
</feature>
<evidence type="ECO:0000313" key="2">
    <source>
        <dbReference type="EMBL" id="KAL3782004.1"/>
    </source>
</evidence>
<proteinExistence type="predicted"/>
<organism evidence="2 3">
    <name type="scientific">Stephanodiscus triporus</name>
    <dbReference type="NCBI Taxonomy" id="2934178"/>
    <lineage>
        <taxon>Eukaryota</taxon>
        <taxon>Sar</taxon>
        <taxon>Stramenopiles</taxon>
        <taxon>Ochrophyta</taxon>
        <taxon>Bacillariophyta</taxon>
        <taxon>Coscinodiscophyceae</taxon>
        <taxon>Thalassiosirophycidae</taxon>
        <taxon>Stephanodiscales</taxon>
        <taxon>Stephanodiscaceae</taxon>
        <taxon>Stephanodiscus</taxon>
    </lineage>
</organism>
<dbReference type="AlphaFoldDB" id="A0ABD3P1D6"/>
<feature type="compositionally biased region" description="Basic and acidic residues" evidence="1">
    <location>
        <begin position="114"/>
        <end position="123"/>
    </location>
</feature>
<sequence>MSIKPFHSLFLERDASRQHKSKTPSHDERADDYLSKRSEFREKISSQRRAENVEVVSAADCGDAKDMITNLRKAASKLEIAMTVCCERVAYRADDSGHRSRIIPVFPANYVVPEKSKSSKDPPNKNSKPTATNLGILRSGKSMHFLKLLVMNCPRHEVAHRALAVAILQRTVEWEISSIGHPQLKTSSFDLFSFTGDEQLIQNTIGLLNTDLKESFTMHAKRTKSFLAAGGMKLLARWLLDSFTVVSAPSSNHKSPVAQHIASPTGCLLLPILHLLKFIPFDKSLVVESQIHKSIKRLKKLLTVLVEELDPNSLEEVVHPIAGGLSVGKVIASIDTVMTIWKKAAAVESIADSSLKFDSFDQLQKRVQRRFDYLEKMQNEVGNPPMWLPKSMLGAWRATPSNMEKIIDAPHPLPPSSKSMDQGLSIKKRAGSPTFLEVSKQFKKQVSWAE</sequence>
<feature type="compositionally biased region" description="Basic and acidic residues" evidence="1">
    <location>
        <begin position="24"/>
        <end position="34"/>
    </location>
</feature>
<dbReference type="Proteomes" id="UP001530315">
    <property type="component" value="Unassembled WGS sequence"/>
</dbReference>
<gene>
    <name evidence="2" type="ORF">ACHAW5_004523</name>
</gene>
<keyword evidence="3" id="KW-1185">Reference proteome</keyword>
<protein>
    <submittedName>
        <fullName evidence="2">Uncharacterized protein</fullName>
    </submittedName>
</protein>
<reference evidence="2 3" key="1">
    <citation type="submission" date="2024-10" db="EMBL/GenBank/DDBJ databases">
        <title>Updated reference genomes for cyclostephanoid diatoms.</title>
        <authorList>
            <person name="Roberts W.R."/>
            <person name="Alverson A.J."/>
        </authorList>
    </citation>
    <scope>NUCLEOTIDE SEQUENCE [LARGE SCALE GENOMIC DNA]</scope>
    <source>
        <strain evidence="2 3">AJA276-08</strain>
    </source>
</reference>
<comment type="caution">
    <text evidence="2">The sequence shown here is derived from an EMBL/GenBank/DDBJ whole genome shotgun (WGS) entry which is preliminary data.</text>
</comment>
<feature type="region of interest" description="Disordered" evidence="1">
    <location>
        <begin position="113"/>
        <end position="134"/>
    </location>
</feature>
<name>A0ABD3P1D6_9STRA</name>
<evidence type="ECO:0000256" key="1">
    <source>
        <dbReference type="SAM" id="MobiDB-lite"/>
    </source>
</evidence>
<dbReference type="EMBL" id="JALLAZ020001038">
    <property type="protein sequence ID" value="KAL3782004.1"/>
    <property type="molecule type" value="Genomic_DNA"/>
</dbReference>